<comment type="caution">
    <text evidence="13">The sequence shown here is derived from an EMBL/GenBank/DDBJ whole genome shotgun (WGS) entry which is preliminary data.</text>
</comment>
<dbReference type="PANTHER" id="PTHR46516:SF1">
    <property type="entry name" value="TRNA-SPECIFIC ADENOSINE DEAMINASE 1"/>
    <property type="match status" value="1"/>
</dbReference>
<evidence type="ECO:0000256" key="5">
    <source>
        <dbReference type="ARBA" id="ARBA00037026"/>
    </source>
</evidence>
<dbReference type="EC" id="3.5.4.34" evidence="8"/>
<dbReference type="EMBL" id="JADNRY010000046">
    <property type="protein sequence ID" value="KAF9069910.1"/>
    <property type="molecule type" value="Genomic_DNA"/>
</dbReference>
<keyword evidence="3" id="KW-0378">Hydrolase</keyword>
<dbReference type="PROSITE" id="PS50141">
    <property type="entry name" value="A_DEAMIN_EDITASE"/>
    <property type="match status" value="1"/>
</dbReference>
<comment type="catalytic activity">
    <reaction evidence="11">
        <text>adenosine(37) in tRNA(Ala) + H2O + H(+) = inosine(37) in tRNA(Ala) + NH4(+)</text>
        <dbReference type="Rhea" id="RHEA:50968"/>
        <dbReference type="Rhea" id="RHEA-COMP:12855"/>
        <dbReference type="Rhea" id="RHEA-COMP:12856"/>
        <dbReference type="ChEBI" id="CHEBI:15377"/>
        <dbReference type="ChEBI" id="CHEBI:15378"/>
        <dbReference type="ChEBI" id="CHEBI:28938"/>
        <dbReference type="ChEBI" id="CHEBI:74411"/>
        <dbReference type="ChEBI" id="CHEBI:82852"/>
        <dbReference type="EC" id="3.5.4.34"/>
    </reaction>
</comment>
<keyword evidence="4" id="KW-0862">Zinc</keyword>
<evidence type="ECO:0000256" key="1">
    <source>
        <dbReference type="ARBA" id="ARBA00022694"/>
    </source>
</evidence>
<keyword evidence="14" id="KW-1185">Reference proteome</keyword>
<dbReference type="GO" id="GO:0043829">
    <property type="term" value="F:tRNA-specific adenosine-37 deaminase activity"/>
    <property type="evidence" value="ECO:0007669"/>
    <property type="project" value="UniProtKB-EC"/>
</dbReference>
<dbReference type="InterPro" id="IPR002466">
    <property type="entry name" value="A_deamin"/>
</dbReference>
<evidence type="ECO:0000256" key="3">
    <source>
        <dbReference type="ARBA" id="ARBA00022801"/>
    </source>
</evidence>
<dbReference type="Pfam" id="PF02137">
    <property type="entry name" value="A_deamin"/>
    <property type="match status" value="1"/>
</dbReference>
<evidence type="ECO:0000256" key="8">
    <source>
        <dbReference type="ARBA" id="ARBA00038940"/>
    </source>
</evidence>
<evidence type="ECO:0000259" key="12">
    <source>
        <dbReference type="PROSITE" id="PS50141"/>
    </source>
</evidence>
<evidence type="ECO:0000256" key="2">
    <source>
        <dbReference type="ARBA" id="ARBA00022723"/>
    </source>
</evidence>
<dbReference type="PANTHER" id="PTHR46516">
    <property type="entry name" value="TRNA-SPECIFIC ADENOSINE DEAMINASE 1"/>
    <property type="match status" value="1"/>
</dbReference>
<evidence type="ECO:0000256" key="10">
    <source>
        <dbReference type="ARBA" id="ARBA00041760"/>
    </source>
</evidence>
<evidence type="ECO:0000256" key="6">
    <source>
        <dbReference type="ARBA" id="ARBA00037784"/>
    </source>
</evidence>
<evidence type="ECO:0000256" key="7">
    <source>
        <dbReference type="ARBA" id="ARBA00038326"/>
    </source>
</evidence>
<accession>A0A9P5PXL1</accession>
<name>A0A9P5PXL1_9AGAR</name>
<evidence type="ECO:0000313" key="13">
    <source>
        <dbReference type="EMBL" id="KAF9069910.1"/>
    </source>
</evidence>
<comment type="similarity">
    <text evidence="7">Belongs to the ADAT1 family.</text>
</comment>
<evidence type="ECO:0000256" key="4">
    <source>
        <dbReference type="ARBA" id="ARBA00022833"/>
    </source>
</evidence>
<organism evidence="13 14">
    <name type="scientific">Rhodocollybia butyracea</name>
    <dbReference type="NCBI Taxonomy" id="206335"/>
    <lineage>
        <taxon>Eukaryota</taxon>
        <taxon>Fungi</taxon>
        <taxon>Dikarya</taxon>
        <taxon>Basidiomycota</taxon>
        <taxon>Agaricomycotina</taxon>
        <taxon>Agaricomycetes</taxon>
        <taxon>Agaricomycetidae</taxon>
        <taxon>Agaricales</taxon>
        <taxon>Marasmiineae</taxon>
        <taxon>Omphalotaceae</taxon>
        <taxon>Rhodocollybia</taxon>
    </lineage>
</organism>
<keyword evidence="1" id="KW-0819">tRNA processing</keyword>
<dbReference type="OrthoDB" id="10268011at2759"/>
<evidence type="ECO:0000256" key="9">
    <source>
        <dbReference type="ARBA" id="ARBA00040502"/>
    </source>
</evidence>
<dbReference type="GO" id="GO:0008033">
    <property type="term" value="P:tRNA processing"/>
    <property type="evidence" value="ECO:0007669"/>
    <property type="project" value="UniProtKB-KW"/>
</dbReference>
<comment type="function">
    <text evidence="6">Specifically deaminates adenosine-37 to inosine in tRNA-Ala.</text>
</comment>
<feature type="domain" description="A to I editase" evidence="12">
    <location>
        <begin position="43"/>
        <end position="374"/>
    </location>
</feature>
<keyword evidence="2" id="KW-0479">Metal-binding</keyword>
<sequence>MLDDEHIASIHALYSKLKTSPQNQYAILSAFYLATKTECKIISLGTGTKCLPESHLTAQGEAVHDSHAEIIARRGAIRWLFEEILREKISGSQWIEQQEHSYRFKQGIELRMYISTVPCGDASTRFLAALQDPEMAALKDSVVMSQPEGTARGRNNYHLYGVLRTKPGRADSPPTLSLSCSDKIASWAFLGIQGTLGARFFGEGVYVQRIVIGEVLSAKDNNLINAVGKDCERALGGSPLDISTSRPDRYHLQVPTIAFTPIPFVHSRSELALCWRADSLPKTDISSSSSLNSRDSDLRTLQVLINGYKRGASPKHRKRLHDDRFLPHICKLSMFRLYAQVCKEIYAFDPLEVHESSRSARSLIMYQKAKVLLKGPSGPFKAWWDSSVAIIKRKRAESIQCAQSVSLREEDPVDGSSTEAGRSGRGLGLWEKFNVDGELVV</sequence>
<evidence type="ECO:0000313" key="14">
    <source>
        <dbReference type="Proteomes" id="UP000772434"/>
    </source>
</evidence>
<comment type="cofactor">
    <cofactor evidence="5">
        <name>1D-myo-inositol hexakisphosphate</name>
        <dbReference type="ChEBI" id="CHEBI:58130"/>
    </cofactor>
</comment>
<gene>
    <name evidence="13" type="ORF">BDP27DRAFT_1221870</name>
</gene>
<dbReference type="AlphaFoldDB" id="A0A9P5PXL1"/>
<dbReference type="GO" id="GO:0003723">
    <property type="term" value="F:RNA binding"/>
    <property type="evidence" value="ECO:0007669"/>
    <property type="project" value="InterPro"/>
</dbReference>
<proteinExistence type="inferred from homology"/>
<protein>
    <recommendedName>
        <fullName evidence="9">tRNA-specific adenosine deaminase 1</fullName>
        <ecNumber evidence="8">3.5.4.34</ecNumber>
    </recommendedName>
    <alternativeName>
        <fullName evidence="10">tRNA-specific adenosine-37 deaminase</fullName>
    </alternativeName>
</protein>
<reference evidence="13" key="1">
    <citation type="submission" date="2020-11" db="EMBL/GenBank/DDBJ databases">
        <authorList>
            <consortium name="DOE Joint Genome Institute"/>
            <person name="Ahrendt S."/>
            <person name="Riley R."/>
            <person name="Andreopoulos W."/>
            <person name="Labutti K."/>
            <person name="Pangilinan J."/>
            <person name="Ruiz-Duenas F.J."/>
            <person name="Barrasa J.M."/>
            <person name="Sanchez-Garcia M."/>
            <person name="Camarero S."/>
            <person name="Miyauchi S."/>
            <person name="Serrano A."/>
            <person name="Linde D."/>
            <person name="Babiker R."/>
            <person name="Drula E."/>
            <person name="Ayuso-Fernandez I."/>
            <person name="Pacheco R."/>
            <person name="Padilla G."/>
            <person name="Ferreira P."/>
            <person name="Barriuso J."/>
            <person name="Kellner H."/>
            <person name="Castanera R."/>
            <person name="Alfaro M."/>
            <person name="Ramirez L."/>
            <person name="Pisabarro A.G."/>
            <person name="Kuo A."/>
            <person name="Tritt A."/>
            <person name="Lipzen A."/>
            <person name="He G."/>
            <person name="Yan M."/>
            <person name="Ng V."/>
            <person name="Cullen D."/>
            <person name="Martin F."/>
            <person name="Rosso M.-N."/>
            <person name="Henrissat B."/>
            <person name="Hibbett D."/>
            <person name="Martinez A.T."/>
            <person name="Grigoriev I.V."/>
        </authorList>
    </citation>
    <scope>NUCLEOTIDE SEQUENCE</scope>
    <source>
        <strain evidence="13">AH 40177</strain>
    </source>
</reference>
<dbReference type="SMART" id="SM00552">
    <property type="entry name" value="ADEAMc"/>
    <property type="match status" value="1"/>
</dbReference>
<evidence type="ECO:0000256" key="11">
    <source>
        <dbReference type="ARBA" id="ARBA00047635"/>
    </source>
</evidence>
<dbReference type="Proteomes" id="UP000772434">
    <property type="component" value="Unassembled WGS sequence"/>
</dbReference>
<dbReference type="GO" id="GO:0046872">
    <property type="term" value="F:metal ion binding"/>
    <property type="evidence" value="ECO:0007669"/>
    <property type="project" value="UniProtKB-KW"/>
</dbReference>